<evidence type="ECO:0000313" key="2">
    <source>
        <dbReference type="EMBL" id="KAK4193153.1"/>
    </source>
</evidence>
<evidence type="ECO:0000313" key="3">
    <source>
        <dbReference type="Proteomes" id="UP001302126"/>
    </source>
</evidence>
<gene>
    <name evidence="2" type="ORF">QBC35DRAFT_165855</name>
</gene>
<keyword evidence="1" id="KW-0732">Signal</keyword>
<feature type="signal peptide" evidence="1">
    <location>
        <begin position="1"/>
        <end position="16"/>
    </location>
</feature>
<reference evidence="2" key="1">
    <citation type="journal article" date="2023" name="Mol. Phylogenet. Evol.">
        <title>Genome-scale phylogeny and comparative genomics of the fungal order Sordariales.</title>
        <authorList>
            <person name="Hensen N."/>
            <person name="Bonometti L."/>
            <person name="Westerberg I."/>
            <person name="Brannstrom I.O."/>
            <person name="Guillou S."/>
            <person name="Cros-Aarteil S."/>
            <person name="Calhoun S."/>
            <person name="Haridas S."/>
            <person name="Kuo A."/>
            <person name="Mondo S."/>
            <person name="Pangilinan J."/>
            <person name="Riley R."/>
            <person name="LaButti K."/>
            <person name="Andreopoulos B."/>
            <person name="Lipzen A."/>
            <person name="Chen C."/>
            <person name="Yan M."/>
            <person name="Daum C."/>
            <person name="Ng V."/>
            <person name="Clum A."/>
            <person name="Steindorff A."/>
            <person name="Ohm R.A."/>
            <person name="Martin F."/>
            <person name="Silar P."/>
            <person name="Natvig D.O."/>
            <person name="Lalanne C."/>
            <person name="Gautier V."/>
            <person name="Ament-Velasquez S.L."/>
            <person name="Kruys A."/>
            <person name="Hutchinson M.I."/>
            <person name="Powell A.J."/>
            <person name="Barry K."/>
            <person name="Miller A.N."/>
            <person name="Grigoriev I.V."/>
            <person name="Debuchy R."/>
            <person name="Gladieux P."/>
            <person name="Hiltunen Thoren M."/>
            <person name="Johannesson H."/>
        </authorList>
    </citation>
    <scope>NUCLEOTIDE SEQUENCE</scope>
    <source>
        <strain evidence="2">PSN309</strain>
    </source>
</reference>
<protein>
    <recommendedName>
        <fullName evidence="4">Secreted protein</fullName>
    </recommendedName>
</protein>
<accession>A0AAN6X4D5</accession>
<evidence type="ECO:0000256" key="1">
    <source>
        <dbReference type="SAM" id="SignalP"/>
    </source>
</evidence>
<proteinExistence type="predicted"/>
<reference evidence="2" key="2">
    <citation type="submission" date="2023-05" db="EMBL/GenBank/DDBJ databases">
        <authorList>
            <consortium name="Lawrence Berkeley National Laboratory"/>
            <person name="Steindorff A."/>
            <person name="Hensen N."/>
            <person name="Bonometti L."/>
            <person name="Westerberg I."/>
            <person name="Brannstrom I.O."/>
            <person name="Guillou S."/>
            <person name="Cros-Aarteil S."/>
            <person name="Calhoun S."/>
            <person name="Haridas S."/>
            <person name="Kuo A."/>
            <person name="Mondo S."/>
            <person name="Pangilinan J."/>
            <person name="Riley R."/>
            <person name="Labutti K."/>
            <person name="Andreopoulos B."/>
            <person name="Lipzen A."/>
            <person name="Chen C."/>
            <person name="Yanf M."/>
            <person name="Daum C."/>
            <person name="Ng V."/>
            <person name="Clum A."/>
            <person name="Ohm R."/>
            <person name="Martin F."/>
            <person name="Silar P."/>
            <person name="Natvig D."/>
            <person name="Lalanne C."/>
            <person name="Gautier V."/>
            <person name="Ament-Velasquez S.L."/>
            <person name="Kruys A."/>
            <person name="Hutchinson M.I."/>
            <person name="Powell A.J."/>
            <person name="Barry K."/>
            <person name="Miller A.N."/>
            <person name="Grigoriev I.V."/>
            <person name="Debuchy R."/>
            <person name="Gladieux P."/>
            <person name="Thoren M.H."/>
            <person name="Johannesson H."/>
        </authorList>
    </citation>
    <scope>NUCLEOTIDE SEQUENCE</scope>
    <source>
        <strain evidence="2">PSN309</strain>
    </source>
</reference>
<evidence type="ECO:0008006" key="4">
    <source>
        <dbReference type="Google" id="ProtNLM"/>
    </source>
</evidence>
<keyword evidence="3" id="KW-1185">Reference proteome</keyword>
<dbReference type="EMBL" id="MU864352">
    <property type="protein sequence ID" value="KAK4193153.1"/>
    <property type="molecule type" value="Genomic_DNA"/>
</dbReference>
<feature type="chain" id="PRO_5043003586" description="Secreted protein" evidence="1">
    <location>
        <begin position="17"/>
        <end position="146"/>
    </location>
</feature>
<dbReference type="Proteomes" id="UP001302126">
    <property type="component" value="Unassembled WGS sequence"/>
</dbReference>
<dbReference type="AlphaFoldDB" id="A0AAN6X4D5"/>
<name>A0AAN6X4D5_9PEZI</name>
<organism evidence="2 3">
    <name type="scientific">Podospora australis</name>
    <dbReference type="NCBI Taxonomy" id="1536484"/>
    <lineage>
        <taxon>Eukaryota</taxon>
        <taxon>Fungi</taxon>
        <taxon>Dikarya</taxon>
        <taxon>Ascomycota</taxon>
        <taxon>Pezizomycotina</taxon>
        <taxon>Sordariomycetes</taxon>
        <taxon>Sordariomycetidae</taxon>
        <taxon>Sordariales</taxon>
        <taxon>Podosporaceae</taxon>
        <taxon>Podospora</taxon>
    </lineage>
</organism>
<sequence>MLLLLLLLEQREWVKGWCRGRGVCAIVFFLSLPSPAELTRVHRSACGSSFGILVKSNLMNRIFFLPSFATKYSIADTIPVPFLERAAAAAAAAAAIEGPSPARLSTQRSSRKLRVVQLSLCPESSEDSCANHMSPRPDDLWGAVIP</sequence>
<comment type="caution">
    <text evidence="2">The sequence shown here is derived from an EMBL/GenBank/DDBJ whole genome shotgun (WGS) entry which is preliminary data.</text>
</comment>